<organism evidence="6">
    <name type="scientific">freshwater metagenome</name>
    <dbReference type="NCBI Taxonomy" id="449393"/>
    <lineage>
        <taxon>unclassified sequences</taxon>
        <taxon>metagenomes</taxon>
        <taxon>ecological metagenomes</taxon>
    </lineage>
</organism>
<evidence type="ECO:0000256" key="4">
    <source>
        <dbReference type="ARBA" id="ARBA00022723"/>
    </source>
</evidence>
<dbReference type="GO" id="GO:0008299">
    <property type="term" value="P:isoprenoid biosynthetic process"/>
    <property type="evidence" value="ECO:0007669"/>
    <property type="project" value="InterPro"/>
</dbReference>
<dbReference type="GO" id="GO:0004659">
    <property type="term" value="F:prenyltransferase activity"/>
    <property type="evidence" value="ECO:0007669"/>
    <property type="project" value="InterPro"/>
</dbReference>
<evidence type="ECO:0000256" key="5">
    <source>
        <dbReference type="ARBA" id="ARBA00022842"/>
    </source>
</evidence>
<evidence type="ECO:0000256" key="1">
    <source>
        <dbReference type="ARBA" id="ARBA00001946"/>
    </source>
</evidence>
<accession>A0A6J7P4M8</accession>
<dbReference type="CDD" id="cd00685">
    <property type="entry name" value="Trans_IPPS_HT"/>
    <property type="match status" value="1"/>
</dbReference>
<dbReference type="PANTHER" id="PTHR12001:SF69">
    <property type="entry name" value="ALL TRANS-POLYPRENYL-DIPHOSPHATE SYNTHASE PDSS1"/>
    <property type="match status" value="1"/>
</dbReference>
<keyword evidence="5" id="KW-0460">Magnesium</keyword>
<evidence type="ECO:0000256" key="2">
    <source>
        <dbReference type="ARBA" id="ARBA00006706"/>
    </source>
</evidence>
<protein>
    <submittedName>
        <fullName evidence="6">Unannotated protein</fullName>
    </submittedName>
</protein>
<dbReference type="PROSITE" id="PS00444">
    <property type="entry name" value="POLYPRENYL_SYNTHASE_2"/>
    <property type="match status" value="1"/>
</dbReference>
<keyword evidence="4" id="KW-0479">Metal-binding</keyword>
<gene>
    <name evidence="6" type="ORF">UFOPK4057_00263</name>
</gene>
<dbReference type="SUPFAM" id="SSF48576">
    <property type="entry name" value="Terpenoid synthases"/>
    <property type="match status" value="1"/>
</dbReference>
<dbReference type="SFLD" id="SFLDS00005">
    <property type="entry name" value="Isoprenoid_Synthase_Type_I"/>
    <property type="match status" value="1"/>
</dbReference>
<dbReference type="AlphaFoldDB" id="A0A6J7P4M8"/>
<dbReference type="SFLD" id="SFLDG01017">
    <property type="entry name" value="Polyprenyl_Transferase_Like"/>
    <property type="match status" value="1"/>
</dbReference>
<sequence length="314" mass="32902">MENDRLRVEQALLGAVRTPDAYLTEIASHLISAGGKRLRPVFTIVASQIATDGPASEEAIAGGISCELVHLGSLYHDDVMDESTTRRGVDTVNAKWGNLQAILAGDFLLAKASEIAASLGTEVAALLARTIGHLCEGQIEELRHTYNVARPIDSYLNSIDGKTASLYSTAARIGGIVAGHDRATIDALTTYGTAYGMVFQIVDDVLDLTATDAQLGKPAGHDMEEGVYTLPVLHTLAAGGAAASELGSILGKPLNEVEREKVLHIVRSNGGIATAIEKARAYVADAERACDALPQSATTDAMRKATAALLATVA</sequence>
<evidence type="ECO:0000313" key="6">
    <source>
        <dbReference type="EMBL" id="CAB5000297.1"/>
    </source>
</evidence>
<dbReference type="InterPro" id="IPR033749">
    <property type="entry name" value="Polyprenyl_synt_CS"/>
</dbReference>
<dbReference type="EMBL" id="CAFBPC010000040">
    <property type="protein sequence ID" value="CAB5000297.1"/>
    <property type="molecule type" value="Genomic_DNA"/>
</dbReference>
<keyword evidence="3" id="KW-0808">Transferase</keyword>
<dbReference type="GO" id="GO:0046872">
    <property type="term" value="F:metal ion binding"/>
    <property type="evidence" value="ECO:0007669"/>
    <property type="project" value="UniProtKB-KW"/>
</dbReference>
<dbReference type="InterPro" id="IPR008949">
    <property type="entry name" value="Isoprenoid_synthase_dom_sf"/>
</dbReference>
<evidence type="ECO:0000256" key="3">
    <source>
        <dbReference type="ARBA" id="ARBA00022679"/>
    </source>
</evidence>
<comment type="similarity">
    <text evidence="2">Belongs to the FPP/GGPP synthase family.</text>
</comment>
<dbReference type="Gene3D" id="1.10.600.10">
    <property type="entry name" value="Farnesyl Diphosphate Synthase"/>
    <property type="match status" value="1"/>
</dbReference>
<reference evidence="6" key="1">
    <citation type="submission" date="2020-05" db="EMBL/GenBank/DDBJ databases">
        <authorList>
            <person name="Chiriac C."/>
            <person name="Salcher M."/>
            <person name="Ghai R."/>
            <person name="Kavagutti S V."/>
        </authorList>
    </citation>
    <scope>NUCLEOTIDE SEQUENCE</scope>
</reference>
<dbReference type="InterPro" id="IPR000092">
    <property type="entry name" value="Polyprenyl_synt"/>
</dbReference>
<dbReference type="Pfam" id="PF00348">
    <property type="entry name" value="polyprenyl_synt"/>
    <property type="match status" value="1"/>
</dbReference>
<proteinExistence type="inferred from homology"/>
<dbReference type="PANTHER" id="PTHR12001">
    <property type="entry name" value="GERANYLGERANYL PYROPHOSPHATE SYNTHASE"/>
    <property type="match status" value="1"/>
</dbReference>
<comment type="cofactor">
    <cofactor evidence="1">
        <name>Mg(2+)</name>
        <dbReference type="ChEBI" id="CHEBI:18420"/>
    </cofactor>
</comment>
<name>A0A6J7P4M8_9ZZZZ</name>